<dbReference type="PANTHER" id="PTHR21015">
    <property type="entry name" value="UDP-N-ACETYLGLUCOSAMINE--N-ACETYLMURAMYL-(PENTAPEPTIDE) PYROPHOSPHORYL-UNDECAPRENOL N-ACETYLGLUCOSAMINE TRANSFERASE 1"/>
    <property type="match status" value="1"/>
</dbReference>
<dbReference type="EMBL" id="ANHZ02000021">
    <property type="protein sequence ID" value="EME35763.1"/>
    <property type="molecule type" value="Genomic_DNA"/>
</dbReference>
<reference evidence="3 4" key="1">
    <citation type="journal article" date="2014" name="Genome Announc.">
        <title>Draft Genome Sequence of Kocuria palustris PEL.</title>
        <authorList>
            <person name="Sharma G."/>
            <person name="Khatri I."/>
            <person name="Subramanian S."/>
        </authorList>
    </citation>
    <scope>NUCLEOTIDE SEQUENCE [LARGE SCALE GENOMIC DNA]</scope>
    <source>
        <strain evidence="3 4">PEL</strain>
    </source>
</reference>
<dbReference type="Proteomes" id="UP000009877">
    <property type="component" value="Unassembled WGS sequence"/>
</dbReference>
<dbReference type="SUPFAM" id="SSF53756">
    <property type="entry name" value="UDP-Glycosyltransferase/glycogen phosphorylase"/>
    <property type="match status" value="1"/>
</dbReference>
<gene>
    <name evidence="3" type="ORF">C884_01313</name>
</gene>
<keyword evidence="4" id="KW-1185">Reference proteome</keyword>
<name>M2XSG1_9MICC</name>
<dbReference type="PANTHER" id="PTHR21015:SF22">
    <property type="entry name" value="GLYCOSYLTRANSFERASE"/>
    <property type="match status" value="1"/>
</dbReference>
<dbReference type="Pfam" id="PF04101">
    <property type="entry name" value="Glyco_tran_28_C"/>
    <property type="match status" value="1"/>
</dbReference>
<organism evidence="3 4">
    <name type="scientific">Kocuria palustris PEL</name>
    <dbReference type="NCBI Taxonomy" id="1236550"/>
    <lineage>
        <taxon>Bacteria</taxon>
        <taxon>Bacillati</taxon>
        <taxon>Actinomycetota</taxon>
        <taxon>Actinomycetes</taxon>
        <taxon>Micrococcales</taxon>
        <taxon>Micrococcaceae</taxon>
        <taxon>Kocuria</taxon>
    </lineage>
</organism>
<evidence type="ECO:0000313" key="4">
    <source>
        <dbReference type="Proteomes" id="UP000009877"/>
    </source>
</evidence>
<comment type="caution">
    <text evidence="3">The sequence shown here is derived from an EMBL/GenBank/DDBJ whole genome shotgun (WGS) entry which is preliminary data.</text>
</comment>
<feature type="region of interest" description="Disordered" evidence="1">
    <location>
        <begin position="115"/>
        <end position="152"/>
    </location>
</feature>
<proteinExistence type="predicted"/>
<dbReference type="AlphaFoldDB" id="M2XSG1"/>
<feature type="compositionally biased region" description="Polar residues" evidence="1">
    <location>
        <begin position="132"/>
        <end position="147"/>
    </location>
</feature>
<feature type="domain" description="Glycosyl transferase family 28 C-terminal" evidence="2">
    <location>
        <begin position="587"/>
        <end position="725"/>
    </location>
</feature>
<protein>
    <recommendedName>
        <fullName evidence="2">Glycosyl transferase family 28 C-terminal domain-containing protein</fullName>
    </recommendedName>
</protein>
<evidence type="ECO:0000259" key="2">
    <source>
        <dbReference type="Pfam" id="PF04101"/>
    </source>
</evidence>
<dbReference type="InterPro" id="IPR007235">
    <property type="entry name" value="Glyco_trans_28_C"/>
</dbReference>
<sequence length="757" mass="82260">MSHIDIDVALVAPLRAYGRVERITAGLLRSLLESGMTVSVVDSTDTSLRGAFRRTASAEIIQLLRSSRVQLAAPGHAGYVQMAVVVVSRASKSMTQLRSGAHAATALIVAGDLAREDQDEPGTSGVELPVSDQPQADASSEASTPHTDTPRQIVEQVQTATQARTLRWASFAARDLPDPDEAGLALVESTTWPAGVRDSAISTTARVVRPEALPRVGRHMTALEPTWPKDRRVILRHLPDNDRWDVRLFGAHARLKRQVETVPENWNLFTVAGPRDLNGLDYWVAVTQDPAQILGDSAVHDALAAGLVVILPPDDELHSVFGDAVVFADAVGVRGQISHLHQHPELYSAQSERALRWAQANSSALVEQRLADAGLAHPMAPPPPAAPKPVPRAGRRRFRLALVTSNGAGMGHLTRLLAIARRLPENIEPVFISLSQAVDVVATFGYPYAYIASKSETGLSASQWNTYCEARFTEELARLSPDALVFDGTWPYRGLTAAAHQTETPMIWSRRGMWREAAGDRSLAHSTLFDLILEPGEFAAAADTGATTRVDDAHSVEPVTVLSREELLPRSQARERLGISDEEKAVLVTLGAGNLNDINTTTTDVISALKEHLPHWRIFLTSNPLSMADSSYSGVESVQIYPIAEYANAFDLTVSAAGYNSFHEWISAGVPTLWMPNTSTQTDDQVARARYAEQTGVGICLEDPDREAIFRAVERLAVPEAIEQMRRRLEERTSDNGAGAAAQLIARLITEGQDTDD</sequence>
<evidence type="ECO:0000313" key="3">
    <source>
        <dbReference type="EMBL" id="EME35763.1"/>
    </source>
</evidence>
<dbReference type="GO" id="GO:0016758">
    <property type="term" value="F:hexosyltransferase activity"/>
    <property type="evidence" value="ECO:0007669"/>
    <property type="project" value="InterPro"/>
</dbReference>
<evidence type="ECO:0000256" key="1">
    <source>
        <dbReference type="SAM" id="MobiDB-lite"/>
    </source>
</evidence>
<accession>M2XSG1</accession>
<dbReference type="Gene3D" id="3.40.50.2000">
    <property type="entry name" value="Glycogen Phosphorylase B"/>
    <property type="match status" value="1"/>
</dbReference>